<accession>A0A3E0WQ72</accession>
<evidence type="ECO:0008006" key="4">
    <source>
        <dbReference type="Google" id="ProtNLM"/>
    </source>
</evidence>
<evidence type="ECO:0000313" key="3">
    <source>
        <dbReference type="Proteomes" id="UP000256488"/>
    </source>
</evidence>
<feature type="transmembrane region" description="Helical" evidence="1">
    <location>
        <begin position="40"/>
        <end position="61"/>
    </location>
</feature>
<dbReference type="AlphaFoldDB" id="A0A3E0WQ72"/>
<dbReference type="EMBL" id="NFZX01000023">
    <property type="protein sequence ID" value="RFA34311.1"/>
    <property type="molecule type" value="Genomic_DNA"/>
</dbReference>
<evidence type="ECO:0000256" key="1">
    <source>
        <dbReference type="SAM" id="Phobius"/>
    </source>
</evidence>
<proteinExistence type="predicted"/>
<evidence type="ECO:0000313" key="2">
    <source>
        <dbReference type="EMBL" id="RFA34311.1"/>
    </source>
</evidence>
<organism evidence="2 3">
    <name type="scientific">Virgibacillus dokdonensis</name>
    <dbReference type="NCBI Taxonomy" id="302167"/>
    <lineage>
        <taxon>Bacteria</taxon>
        <taxon>Bacillati</taxon>
        <taxon>Bacillota</taxon>
        <taxon>Bacilli</taxon>
        <taxon>Bacillales</taxon>
        <taxon>Bacillaceae</taxon>
        <taxon>Virgibacillus</taxon>
    </lineage>
</organism>
<gene>
    <name evidence="2" type="ORF">CAI16_11505</name>
</gene>
<reference evidence="2 3" key="1">
    <citation type="submission" date="2017-05" db="EMBL/GenBank/DDBJ databases">
        <title>Virgibacillus sp. AK90 isolated from a saltern of Kakinada, India.</title>
        <authorList>
            <person name="Gupta V."/>
            <person name="Sidhu C."/>
            <person name="Korpole S."/>
            <person name="Pinnaka A.K."/>
        </authorList>
    </citation>
    <scope>NUCLEOTIDE SEQUENCE [LARGE SCALE GENOMIC DNA]</scope>
    <source>
        <strain evidence="2 3">AK90</strain>
    </source>
</reference>
<feature type="transmembrane region" description="Helical" evidence="1">
    <location>
        <begin position="12"/>
        <end position="33"/>
    </location>
</feature>
<feature type="transmembrane region" description="Helical" evidence="1">
    <location>
        <begin position="184"/>
        <end position="208"/>
    </location>
</feature>
<name>A0A3E0WQ72_9BACI</name>
<keyword evidence="1" id="KW-0812">Transmembrane</keyword>
<protein>
    <recommendedName>
        <fullName evidence="4">Integral membrane protein</fullName>
    </recommendedName>
</protein>
<feature type="transmembrane region" description="Helical" evidence="1">
    <location>
        <begin position="67"/>
        <end position="90"/>
    </location>
</feature>
<feature type="transmembrane region" description="Helical" evidence="1">
    <location>
        <begin position="130"/>
        <end position="151"/>
    </location>
</feature>
<dbReference type="Proteomes" id="UP000256488">
    <property type="component" value="Unassembled WGS sequence"/>
</dbReference>
<keyword evidence="1" id="KW-0472">Membrane</keyword>
<keyword evidence="1" id="KW-1133">Transmembrane helix</keyword>
<comment type="caution">
    <text evidence="2">The sequence shown here is derived from an EMBL/GenBank/DDBJ whole genome shotgun (WGS) entry which is preliminary data.</text>
</comment>
<sequence length="212" mass="25038">MSFFVTYSWEIFIVAEVLSLISLLLFGLFRYFFNKTKTSALFICLFFILLVAEALLGMYVYQHTGEISNFLIVITIFVIYACTFGIFDFIRLDRWMRNKIGNWRGVELLTDKDYTIMDRNKNPKYIAKKYRISSMIHIVLFILGQTIFWSLGTDSWEEMKAYLTDLSWVEQGDFTQSPYPNKTLFSIGMLWGIVFVVDLIYSWSYTLFPSKR</sequence>